<dbReference type="KEGG" id="mng:MNEG_4334"/>
<accession>A0A0D2JYK0</accession>
<dbReference type="Proteomes" id="UP000054498">
    <property type="component" value="Unassembled WGS sequence"/>
</dbReference>
<dbReference type="OrthoDB" id="540509at2759"/>
<evidence type="ECO:0000256" key="1">
    <source>
        <dbReference type="SAM" id="MobiDB-lite"/>
    </source>
</evidence>
<dbReference type="InterPro" id="IPR050870">
    <property type="entry name" value="FAST_kinase"/>
</dbReference>
<dbReference type="GO" id="GO:0003723">
    <property type="term" value="F:RNA binding"/>
    <property type="evidence" value="ECO:0007669"/>
    <property type="project" value="TreeGrafter"/>
</dbReference>
<keyword evidence="3" id="KW-1185">Reference proteome</keyword>
<evidence type="ECO:0000313" key="2">
    <source>
        <dbReference type="EMBL" id="KIZ03623.1"/>
    </source>
</evidence>
<dbReference type="GeneID" id="25737212"/>
<dbReference type="EMBL" id="KK100816">
    <property type="protein sequence ID" value="KIZ03623.1"/>
    <property type="molecule type" value="Genomic_DNA"/>
</dbReference>
<dbReference type="AlphaFoldDB" id="A0A0D2JYK0"/>
<evidence type="ECO:0000313" key="3">
    <source>
        <dbReference type="Proteomes" id="UP000054498"/>
    </source>
</evidence>
<dbReference type="GO" id="GO:0044528">
    <property type="term" value="P:regulation of mitochondrial mRNA stability"/>
    <property type="evidence" value="ECO:0007669"/>
    <property type="project" value="TreeGrafter"/>
</dbReference>
<dbReference type="PANTHER" id="PTHR21228">
    <property type="entry name" value="FAST LEU-RICH DOMAIN-CONTAINING"/>
    <property type="match status" value="1"/>
</dbReference>
<evidence type="ECO:0008006" key="4">
    <source>
        <dbReference type="Google" id="ProtNLM"/>
    </source>
</evidence>
<sequence length="886" mass="92391">MVRNGGHTEAQLSSGSANRRPREAAGSCGAASDGYIGARALTRLITQARDWRQLLQLCDAHGSGFDQIHLSAAMVRLAALYGRGMDGTRQHCSSSGGDGAGWVRAAEQGLGESAGDAPATAGPSSLALDLLQRAEERGGALTHRQSSNILWAAARLGVAPAPQRLARLMACCSGPRGLWGFSPQELSNLVYALALLRPHYFGGSEAAGALASSAAAQRHSCGVAGGWGGGSGAQLSSTFSGAITTIYSRGAARQPPWDDKFLLALFEAASAALPRCNERDLSQLAYSLSLLRPSPPRGWLAAWARRAGALLPEMGPQALANSAYGVARLATAGGADCSHGGPIFGSSTSGGFGTSNSNSSLIDTLPGSAALVRVSSSSSSSSSCCGEGGGGGGSAEVEDLLAARQWMRACLQYAALHARGMDAGELIGQVMWAAGQLGGAAGAPVAPEAAVRSLVERAAALVATRGGAEAAAGHLGVLLLSMGQMGLPPPDEAWQRGAWRAAARQLAHLTGPRLCNFLSGAAALHMAPPPPRLQERLLQAAAAAAEGGDPRTCARIAYCVAALGWRPEKRWLVRFAAASRPLLADFEPRDLANCIWAAATIGGWPDDRWLEWFLVESSQKLPRFQTREIANTLWALASLDHRPSEPWMERLLGSCAPRLPDFQARELSAVIWALARLNYHPGDAWLSSFLAASHHVLPSFRASELAAIARALCKLNAAPGAAWVAALAAAVEARFAGFDSAGALTAVASLRTLSATAAAGAAAAPAAALLPEPRVVVMHSGAYWAGGAGEAPEQWDMPRAEQQQQLGLDDAFSPDFEASVSPLSWVEAFMAEVHGMAALMTLMPDWMQWRLRQWPRAWAARRLALETGHGGGGGEMGGRRQQQLSC</sequence>
<feature type="region of interest" description="Disordered" evidence="1">
    <location>
        <begin position="867"/>
        <end position="886"/>
    </location>
</feature>
<reference evidence="2 3" key="1">
    <citation type="journal article" date="2013" name="BMC Genomics">
        <title>Reconstruction of the lipid metabolism for the microalga Monoraphidium neglectum from its genome sequence reveals characteristics suitable for biofuel production.</title>
        <authorList>
            <person name="Bogen C."/>
            <person name="Al-Dilaimi A."/>
            <person name="Albersmeier A."/>
            <person name="Wichmann J."/>
            <person name="Grundmann M."/>
            <person name="Rupp O."/>
            <person name="Lauersen K.J."/>
            <person name="Blifernez-Klassen O."/>
            <person name="Kalinowski J."/>
            <person name="Goesmann A."/>
            <person name="Mussgnug J.H."/>
            <person name="Kruse O."/>
        </authorList>
    </citation>
    <scope>NUCLEOTIDE SEQUENCE [LARGE SCALE GENOMIC DNA]</scope>
    <source>
        <strain evidence="2 3">SAG 48.87</strain>
    </source>
</reference>
<dbReference type="GO" id="GO:0035770">
    <property type="term" value="C:ribonucleoprotein granule"/>
    <property type="evidence" value="ECO:0007669"/>
    <property type="project" value="TreeGrafter"/>
</dbReference>
<organism evidence="2 3">
    <name type="scientific">Monoraphidium neglectum</name>
    <dbReference type="NCBI Taxonomy" id="145388"/>
    <lineage>
        <taxon>Eukaryota</taxon>
        <taxon>Viridiplantae</taxon>
        <taxon>Chlorophyta</taxon>
        <taxon>core chlorophytes</taxon>
        <taxon>Chlorophyceae</taxon>
        <taxon>CS clade</taxon>
        <taxon>Sphaeropleales</taxon>
        <taxon>Selenastraceae</taxon>
        <taxon>Monoraphidium</taxon>
    </lineage>
</organism>
<dbReference type="GO" id="GO:0000963">
    <property type="term" value="P:mitochondrial RNA processing"/>
    <property type="evidence" value="ECO:0007669"/>
    <property type="project" value="TreeGrafter"/>
</dbReference>
<dbReference type="GO" id="GO:1901259">
    <property type="term" value="P:chloroplast rRNA processing"/>
    <property type="evidence" value="ECO:0007669"/>
    <property type="project" value="TreeGrafter"/>
</dbReference>
<gene>
    <name evidence="2" type="ORF">MNEG_4334</name>
</gene>
<proteinExistence type="predicted"/>
<dbReference type="RefSeq" id="XP_013902642.1">
    <property type="nucleotide sequence ID" value="XM_014047188.1"/>
</dbReference>
<name>A0A0D2JYK0_9CHLO</name>
<feature type="region of interest" description="Disordered" evidence="1">
    <location>
        <begin position="1"/>
        <end position="29"/>
    </location>
</feature>
<dbReference type="GO" id="GO:0009507">
    <property type="term" value="C:chloroplast"/>
    <property type="evidence" value="ECO:0007669"/>
    <property type="project" value="GOC"/>
</dbReference>
<dbReference type="GO" id="GO:0005759">
    <property type="term" value="C:mitochondrial matrix"/>
    <property type="evidence" value="ECO:0007669"/>
    <property type="project" value="TreeGrafter"/>
</dbReference>
<protein>
    <recommendedName>
        <fullName evidence="4">RAP domain-containing protein</fullName>
    </recommendedName>
</protein>
<dbReference type="PANTHER" id="PTHR21228:SF40">
    <property type="entry name" value="LD45607P"/>
    <property type="match status" value="1"/>
</dbReference>